<dbReference type="EMBL" id="BTGU01000005">
    <property type="protein sequence ID" value="GMN35779.1"/>
    <property type="molecule type" value="Genomic_DNA"/>
</dbReference>
<dbReference type="PANTHER" id="PTHR33116:SF78">
    <property type="entry name" value="OS12G0587133 PROTEIN"/>
    <property type="match status" value="1"/>
</dbReference>
<dbReference type="Proteomes" id="UP001187192">
    <property type="component" value="Unassembled WGS sequence"/>
</dbReference>
<evidence type="ECO:0008006" key="3">
    <source>
        <dbReference type="Google" id="ProtNLM"/>
    </source>
</evidence>
<comment type="caution">
    <text evidence="1">The sequence shown here is derived from an EMBL/GenBank/DDBJ whole genome shotgun (WGS) entry which is preliminary data.</text>
</comment>
<organism evidence="1 2">
    <name type="scientific">Ficus carica</name>
    <name type="common">Common fig</name>
    <dbReference type="NCBI Taxonomy" id="3494"/>
    <lineage>
        <taxon>Eukaryota</taxon>
        <taxon>Viridiplantae</taxon>
        <taxon>Streptophyta</taxon>
        <taxon>Embryophyta</taxon>
        <taxon>Tracheophyta</taxon>
        <taxon>Spermatophyta</taxon>
        <taxon>Magnoliopsida</taxon>
        <taxon>eudicotyledons</taxon>
        <taxon>Gunneridae</taxon>
        <taxon>Pentapetalae</taxon>
        <taxon>rosids</taxon>
        <taxon>fabids</taxon>
        <taxon>Rosales</taxon>
        <taxon>Moraceae</taxon>
        <taxon>Ficeae</taxon>
        <taxon>Ficus</taxon>
    </lineage>
</organism>
<dbReference type="PANTHER" id="PTHR33116">
    <property type="entry name" value="REVERSE TRANSCRIPTASE ZINC-BINDING DOMAIN-CONTAINING PROTEIN-RELATED-RELATED"/>
    <property type="match status" value="1"/>
</dbReference>
<protein>
    <recommendedName>
        <fullName evidence="3">Reverse transcriptase zinc-binding domain-containing protein</fullName>
    </recommendedName>
</protein>
<keyword evidence="2" id="KW-1185">Reference proteome</keyword>
<sequence>MQNFLWSGSVEKTKLVTVAWEWICLPKKEGGLGIKFLEATNAALLRKFAWRIMTDNSLACDFMRKRYVPNATQPKVGPVMSSIWAAYRKNAFGLQENNQSTTSGKIIGLDIQLFLKSKSQIAFLLNQRHCSEGIPKTSDFYDHIQPRRVTVNWGEKKLEKLNSAMEIDDCLEGYSQLLGD</sequence>
<evidence type="ECO:0000313" key="2">
    <source>
        <dbReference type="Proteomes" id="UP001187192"/>
    </source>
</evidence>
<gene>
    <name evidence="1" type="ORF">TIFTF001_005504</name>
</gene>
<proteinExistence type="predicted"/>
<evidence type="ECO:0000313" key="1">
    <source>
        <dbReference type="EMBL" id="GMN35779.1"/>
    </source>
</evidence>
<name>A0AA87ZLW2_FICCA</name>
<accession>A0AA87ZLW2</accession>
<dbReference type="AlphaFoldDB" id="A0AA87ZLW2"/>
<reference evidence="1" key="1">
    <citation type="submission" date="2023-07" db="EMBL/GenBank/DDBJ databases">
        <title>draft genome sequence of fig (Ficus carica).</title>
        <authorList>
            <person name="Takahashi T."/>
            <person name="Nishimura K."/>
        </authorList>
    </citation>
    <scope>NUCLEOTIDE SEQUENCE</scope>
</reference>